<sequence>MTSWDIRPQGVQGQLKVVGGHAGELQKALQGLVTTLTGAGSAAGTAVPGSAAGPRLHGPVAPGNAPLRGGTTMGPVAGALGQYLENRQKDFNAMAERIEACVLGAVKATTEYVEGDLEAARQAQDAARAIDLAALRREMPGGGGR</sequence>
<keyword evidence="3" id="KW-1185">Reference proteome</keyword>
<dbReference type="Pfam" id="PF20117">
    <property type="entry name" value="DUF6507"/>
    <property type="match status" value="1"/>
</dbReference>
<dbReference type="RefSeq" id="WP_323445710.1">
    <property type="nucleotide sequence ID" value="NZ_BSBI01000002.1"/>
</dbReference>
<comment type="caution">
    <text evidence="2">The sequence shown here is derived from an EMBL/GenBank/DDBJ whole genome shotgun (WGS) entry which is preliminary data.</text>
</comment>
<evidence type="ECO:0000313" key="3">
    <source>
        <dbReference type="Proteomes" id="UP001291653"/>
    </source>
</evidence>
<gene>
    <name evidence="2" type="ORF">SYYSPA8_04915</name>
</gene>
<evidence type="ECO:0000256" key="1">
    <source>
        <dbReference type="SAM" id="MobiDB-lite"/>
    </source>
</evidence>
<dbReference type="InterPro" id="IPR045436">
    <property type="entry name" value="DUF6507"/>
</dbReference>
<reference evidence="2 3" key="1">
    <citation type="submission" date="2022-10" db="EMBL/GenBank/DDBJ databases">
        <title>Draft genome sequence of Streptomyces sp. YSPA8.</title>
        <authorList>
            <person name="Moriuchi R."/>
            <person name="Dohra H."/>
            <person name="Yamamura H."/>
            <person name="Kodani S."/>
        </authorList>
    </citation>
    <scope>NUCLEOTIDE SEQUENCE [LARGE SCALE GENOMIC DNA]</scope>
    <source>
        <strain evidence="2 3">YSPA8</strain>
    </source>
</reference>
<feature type="region of interest" description="Disordered" evidence="1">
    <location>
        <begin position="43"/>
        <end position="69"/>
    </location>
</feature>
<accession>A0ABQ5NTC8</accession>
<proteinExistence type="predicted"/>
<evidence type="ECO:0000313" key="2">
    <source>
        <dbReference type="EMBL" id="GLF93602.1"/>
    </source>
</evidence>
<name>A0ABQ5NTC8_9ACTN</name>
<protein>
    <submittedName>
        <fullName evidence="2">DUF6507 family protein</fullName>
    </submittedName>
</protein>
<feature type="compositionally biased region" description="Low complexity" evidence="1">
    <location>
        <begin position="43"/>
        <end position="54"/>
    </location>
</feature>
<dbReference type="EMBL" id="BSBI01000002">
    <property type="protein sequence ID" value="GLF93602.1"/>
    <property type="molecule type" value="Genomic_DNA"/>
</dbReference>
<organism evidence="2 3">
    <name type="scientific">Streptomyces yaizuensis</name>
    <dbReference type="NCBI Taxonomy" id="2989713"/>
    <lineage>
        <taxon>Bacteria</taxon>
        <taxon>Bacillati</taxon>
        <taxon>Actinomycetota</taxon>
        <taxon>Actinomycetes</taxon>
        <taxon>Kitasatosporales</taxon>
        <taxon>Streptomycetaceae</taxon>
        <taxon>Streptomyces</taxon>
    </lineage>
</organism>
<dbReference type="Proteomes" id="UP001291653">
    <property type="component" value="Unassembled WGS sequence"/>
</dbReference>